<sequence>MCVYLHVWLCGVCGVHLCVMCVLAWRGTRNSCELSPQCDQMVNQYFFGGKVSLVLGFQKSPDFIKDAICVSNFYFPWWGFWVNFKWGERWERHRKSPVALFSGVSQGKETGESERRPWGAAGVLWGCLCSSCVIAPVTQPV</sequence>
<dbReference type="Proteomes" id="UP000664940">
    <property type="component" value="Unassembled WGS sequence"/>
</dbReference>
<gene>
    <name evidence="2" type="ORF">HJG60_011098</name>
</gene>
<accession>A0A834A1U6</accession>
<feature type="transmembrane region" description="Helical" evidence="1">
    <location>
        <begin position="6"/>
        <end position="25"/>
    </location>
</feature>
<proteinExistence type="predicted"/>
<reference evidence="2 3" key="1">
    <citation type="journal article" date="2020" name="Nature">
        <title>Six reference-quality genomes reveal evolution of bat adaptations.</title>
        <authorList>
            <person name="Jebb D."/>
            <person name="Huang Z."/>
            <person name="Pippel M."/>
            <person name="Hughes G.M."/>
            <person name="Lavrichenko K."/>
            <person name="Devanna P."/>
            <person name="Winkler S."/>
            <person name="Jermiin L.S."/>
            <person name="Skirmuntt E.C."/>
            <person name="Katzourakis A."/>
            <person name="Burkitt-Gray L."/>
            <person name="Ray D.A."/>
            <person name="Sullivan K.A.M."/>
            <person name="Roscito J.G."/>
            <person name="Kirilenko B.M."/>
            <person name="Davalos L.M."/>
            <person name="Corthals A.P."/>
            <person name="Power M.L."/>
            <person name="Jones G."/>
            <person name="Ransome R.D."/>
            <person name="Dechmann D.K.N."/>
            <person name="Locatelli A.G."/>
            <person name="Puechmaille S.J."/>
            <person name="Fedrigo O."/>
            <person name="Jarvis E.D."/>
            <person name="Hiller M."/>
            <person name="Vernes S.C."/>
            <person name="Myers E.W."/>
            <person name="Teeling E.C."/>
        </authorList>
    </citation>
    <scope>NUCLEOTIDE SEQUENCE [LARGE SCALE GENOMIC DNA]</scope>
    <source>
        <strain evidence="2">Bat1K_MPI-CBG_1</strain>
    </source>
</reference>
<protein>
    <submittedName>
        <fullName evidence="2">Uncharacterized protein</fullName>
    </submittedName>
</protein>
<dbReference type="EMBL" id="JABVXQ010000006">
    <property type="protein sequence ID" value="KAF6104049.1"/>
    <property type="molecule type" value="Genomic_DNA"/>
</dbReference>
<keyword evidence="1" id="KW-0472">Membrane</keyword>
<comment type="caution">
    <text evidence="2">The sequence shown here is derived from an EMBL/GenBank/DDBJ whole genome shotgun (WGS) entry which is preliminary data.</text>
</comment>
<evidence type="ECO:0000313" key="3">
    <source>
        <dbReference type="Proteomes" id="UP000664940"/>
    </source>
</evidence>
<dbReference type="AlphaFoldDB" id="A0A834A1U6"/>
<keyword evidence="1" id="KW-0812">Transmembrane</keyword>
<evidence type="ECO:0000313" key="2">
    <source>
        <dbReference type="EMBL" id="KAF6104049.1"/>
    </source>
</evidence>
<organism evidence="2 3">
    <name type="scientific">Phyllostomus discolor</name>
    <name type="common">pale spear-nosed bat</name>
    <dbReference type="NCBI Taxonomy" id="89673"/>
    <lineage>
        <taxon>Eukaryota</taxon>
        <taxon>Metazoa</taxon>
        <taxon>Chordata</taxon>
        <taxon>Craniata</taxon>
        <taxon>Vertebrata</taxon>
        <taxon>Euteleostomi</taxon>
        <taxon>Mammalia</taxon>
        <taxon>Eutheria</taxon>
        <taxon>Laurasiatheria</taxon>
        <taxon>Chiroptera</taxon>
        <taxon>Yangochiroptera</taxon>
        <taxon>Phyllostomidae</taxon>
        <taxon>Phyllostominae</taxon>
        <taxon>Phyllostomus</taxon>
    </lineage>
</organism>
<evidence type="ECO:0000256" key="1">
    <source>
        <dbReference type="SAM" id="Phobius"/>
    </source>
</evidence>
<keyword evidence="1" id="KW-1133">Transmembrane helix</keyword>
<name>A0A834A1U6_9CHIR</name>